<feature type="region of interest" description="Disordered" evidence="1">
    <location>
        <begin position="45"/>
        <end position="70"/>
    </location>
</feature>
<evidence type="ECO:0000313" key="3">
    <source>
        <dbReference type="Proteomes" id="UP000199444"/>
    </source>
</evidence>
<feature type="region of interest" description="Disordered" evidence="1">
    <location>
        <begin position="1"/>
        <end position="27"/>
    </location>
</feature>
<dbReference type="Proteomes" id="UP000199444">
    <property type="component" value="Unassembled WGS sequence"/>
</dbReference>
<reference evidence="2 3" key="1">
    <citation type="submission" date="2016-10" db="EMBL/GenBank/DDBJ databases">
        <authorList>
            <person name="de Groot N.N."/>
        </authorList>
    </citation>
    <scope>NUCLEOTIDE SEQUENCE [LARGE SCALE GENOMIC DNA]</scope>
    <source>
        <strain evidence="2 3">CGMCC 1.10449</strain>
    </source>
</reference>
<proteinExistence type="predicted"/>
<sequence>MKKLADQKKKKTKENVNTELGGMGLYGTTGNVEVEGYEMSGDIENAGQLDKGFNKKKKNMGAKASLEDSP</sequence>
<evidence type="ECO:0000313" key="2">
    <source>
        <dbReference type="EMBL" id="SDQ94476.1"/>
    </source>
</evidence>
<name>A0A1H1F210_9BACI</name>
<organism evidence="2 3">
    <name type="scientific">Virgibacillus salinus</name>
    <dbReference type="NCBI Taxonomy" id="553311"/>
    <lineage>
        <taxon>Bacteria</taxon>
        <taxon>Bacillati</taxon>
        <taxon>Bacillota</taxon>
        <taxon>Bacilli</taxon>
        <taxon>Bacillales</taxon>
        <taxon>Bacillaceae</taxon>
        <taxon>Virgibacillus</taxon>
    </lineage>
</organism>
<dbReference type="STRING" id="553311.SAMN05216231_3143"/>
<keyword evidence="3" id="KW-1185">Reference proteome</keyword>
<protein>
    <submittedName>
        <fullName evidence="2">Uncharacterized protein</fullName>
    </submittedName>
</protein>
<dbReference type="AlphaFoldDB" id="A0A1H1F210"/>
<dbReference type="RefSeq" id="WP_245736151.1">
    <property type="nucleotide sequence ID" value="NZ_FNKD01000003.1"/>
</dbReference>
<gene>
    <name evidence="2" type="ORF">SAMN05216231_3143</name>
</gene>
<evidence type="ECO:0000256" key="1">
    <source>
        <dbReference type="SAM" id="MobiDB-lite"/>
    </source>
</evidence>
<dbReference type="EMBL" id="FNKD01000003">
    <property type="protein sequence ID" value="SDQ94476.1"/>
    <property type="molecule type" value="Genomic_DNA"/>
</dbReference>
<accession>A0A1H1F210</accession>